<dbReference type="Proteomes" id="UP000000539">
    <property type="component" value="Chromosome Z"/>
</dbReference>
<keyword evidence="10" id="KW-0966">Cell projection</keyword>
<keyword evidence="13" id="KW-1267">Proteomics identification</keyword>
<keyword evidence="7" id="KW-0677">Repeat</keyword>
<dbReference type="PANTHER" id="PTHR12442:SF11">
    <property type="entry name" value="DYNEIN AXONEMAL INTERMEDIATE CHAIN 1"/>
    <property type="match status" value="1"/>
</dbReference>
<evidence type="ECO:0000313" key="12">
    <source>
        <dbReference type="Proteomes" id="UP000000539"/>
    </source>
</evidence>
<evidence type="ECO:0000256" key="3">
    <source>
        <dbReference type="ARBA" id="ARBA00011059"/>
    </source>
</evidence>
<sequence>SQRERWRLPWVALPLEAIWQALLITGCGTSFDFHKKIDYLFLVGTEEGKIYKAHVFDLNINKYEALCTQVVVAKKKNKITHIQFNPVYPVVIIGDERGQVTCLKLSPNLRKMPKEKKGQEVKKGPEVEIAKLDKLLILVREPDGRAQGQADKAPL</sequence>
<evidence type="ECO:0000256" key="6">
    <source>
        <dbReference type="ARBA" id="ARBA00022701"/>
    </source>
</evidence>
<evidence type="ECO:0000256" key="2">
    <source>
        <dbReference type="ARBA" id="ARBA00004245"/>
    </source>
</evidence>
<dbReference type="GO" id="GO:0005874">
    <property type="term" value="C:microtubule"/>
    <property type="evidence" value="ECO:0007669"/>
    <property type="project" value="UniProtKB-KW"/>
</dbReference>
<dbReference type="SUPFAM" id="SSF50978">
    <property type="entry name" value="WD40 repeat-like"/>
    <property type="match status" value="1"/>
</dbReference>
<proteinExistence type="evidence at protein level"/>
<gene>
    <name evidence="11" type="primary">DNAI1</name>
</gene>
<reference evidence="11" key="1">
    <citation type="submission" date="2020-11" db="EMBL/GenBank/DDBJ databases">
        <title>Gallus gallus (Chicken) genome, bGalGal1, GRCg7b, maternal haplotype autosomes + Z &amp; W.</title>
        <authorList>
            <person name="Warren W."/>
            <person name="Formenti G."/>
            <person name="Fedrigo O."/>
            <person name="Haase B."/>
            <person name="Mountcastle J."/>
            <person name="Balacco J."/>
            <person name="Tracey A."/>
            <person name="Schneider V."/>
            <person name="Okimoto R."/>
            <person name="Cheng H."/>
            <person name="Hawken R."/>
            <person name="Howe K."/>
            <person name="Jarvis E.D."/>
        </authorList>
    </citation>
    <scope>NUCLEOTIDE SEQUENCE [LARGE SCALE GENOMIC DNA]</scope>
    <source>
        <strain evidence="11">Broiler</strain>
    </source>
</reference>
<dbReference type="GO" id="GO:0005929">
    <property type="term" value="C:cilium"/>
    <property type="evidence" value="ECO:0007669"/>
    <property type="project" value="UniProtKB-SubCell"/>
</dbReference>
<comment type="subcellular location">
    <subcellularLocation>
        <location evidence="1">Cell projection</location>
        <location evidence="1">Cilium</location>
    </subcellularLocation>
    <subcellularLocation>
        <location evidence="2">Cytoplasm</location>
        <location evidence="2">Cytoskeleton</location>
    </subcellularLocation>
</comment>
<dbReference type="AlphaFoldDB" id="A0A8V0Y687"/>
<keyword evidence="9" id="KW-0206">Cytoskeleton</keyword>
<evidence type="ECO:0007829" key="13">
    <source>
        <dbReference type="PeptideAtlas" id="A0A8V0Y687"/>
    </source>
</evidence>
<evidence type="ECO:0000256" key="10">
    <source>
        <dbReference type="ARBA" id="ARBA00023273"/>
    </source>
</evidence>
<dbReference type="InterPro" id="IPR050687">
    <property type="entry name" value="Dynein_IC"/>
</dbReference>
<dbReference type="Ensembl" id="ENSGALT00010025679.1">
    <property type="protein sequence ID" value="ENSGALP00010014471.1"/>
    <property type="gene ID" value="ENSGALG00010010754.1"/>
</dbReference>
<evidence type="ECO:0000256" key="5">
    <source>
        <dbReference type="ARBA" id="ARBA00022574"/>
    </source>
</evidence>
<reference evidence="11" key="2">
    <citation type="submission" date="2025-08" db="UniProtKB">
        <authorList>
            <consortium name="Ensembl"/>
        </authorList>
    </citation>
    <scope>IDENTIFICATION</scope>
    <source>
        <strain evidence="11">broiler</strain>
    </source>
</reference>
<evidence type="ECO:0000313" key="11">
    <source>
        <dbReference type="Ensembl" id="ENSGALP00010014471.1"/>
    </source>
</evidence>
<organism evidence="11 12">
    <name type="scientific">Gallus gallus</name>
    <name type="common">Chicken</name>
    <dbReference type="NCBI Taxonomy" id="9031"/>
    <lineage>
        <taxon>Eukaryota</taxon>
        <taxon>Metazoa</taxon>
        <taxon>Chordata</taxon>
        <taxon>Craniata</taxon>
        <taxon>Vertebrata</taxon>
        <taxon>Euteleostomi</taxon>
        <taxon>Archelosauria</taxon>
        <taxon>Archosauria</taxon>
        <taxon>Dinosauria</taxon>
        <taxon>Saurischia</taxon>
        <taxon>Theropoda</taxon>
        <taxon>Coelurosauria</taxon>
        <taxon>Aves</taxon>
        <taxon>Neognathae</taxon>
        <taxon>Galloanserae</taxon>
        <taxon>Galliformes</taxon>
        <taxon>Phasianidae</taxon>
        <taxon>Phasianinae</taxon>
        <taxon>Gallus</taxon>
    </lineage>
</organism>
<dbReference type="PANTHER" id="PTHR12442">
    <property type="entry name" value="DYNEIN INTERMEDIATE CHAIN"/>
    <property type="match status" value="1"/>
</dbReference>
<keyword evidence="4" id="KW-0963">Cytoplasm</keyword>
<dbReference type="GeneTree" id="ENSGT00940000156436"/>
<evidence type="ECO:0000256" key="1">
    <source>
        <dbReference type="ARBA" id="ARBA00004138"/>
    </source>
</evidence>
<name>A0A8V0Y687_CHICK</name>
<dbReference type="InterPro" id="IPR036322">
    <property type="entry name" value="WD40_repeat_dom_sf"/>
</dbReference>
<evidence type="ECO:0000256" key="7">
    <source>
        <dbReference type="ARBA" id="ARBA00022737"/>
    </source>
</evidence>
<comment type="similarity">
    <text evidence="3">Belongs to the dynein intermediate chain family.</text>
</comment>
<evidence type="ECO:0000256" key="9">
    <source>
        <dbReference type="ARBA" id="ARBA00023212"/>
    </source>
</evidence>
<keyword evidence="5" id="KW-0853">WD repeat</keyword>
<keyword evidence="6" id="KW-0493">Microtubule</keyword>
<reference evidence="11" key="3">
    <citation type="submission" date="2025-09" db="UniProtKB">
        <authorList>
            <consortium name="Ensembl"/>
        </authorList>
    </citation>
    <scope>IDENTIFICATION</scope>
    <source>
        <strain evidence="11">broiler</strain>
    </source>
</reference>
<protein>
    <submittedName>
        <fullName evidence="11">Dynein axonemal intermediate chain 1</fullName>
    </submittedName>
</protein>
<evidence type="ECO:0000256" key="8">
    <source>
        <dbReference type="ARBA" id="ARBA00023175"/>
    </source>
</evidence>
<dbReference type="OrthoDB" id="10261376at2759"/>
<keyword evidence="8" id="KW-0505">Motor protein</keyword>
<evidence type="ECO:0000256" key="4">
    <source>
        <dbReference type="ARBA" id="ARBA00022490"/>
    </source>
</evidence>
<accession>A0A8V0Y687</accession>
<keyword evidence="12" id="KW-1185">Reference proteome</keyword>